<dbReference type="GO" id="GO:0005737">
    <property type="term" value="C:cytoplasm"/>
    <property type="evidence" value="ECO:0007669"/>
    <property type="project" value="TreeGrafter"/>
</dbReference>
<dbReference type="EC" id="3.5.4.16" evidence="3"/>
<accession>S5DKU9</accession>
<comment type="catalytic activity">
    <reaction evidence="1">
        <text>GTP + H2O = 7,8-dihydroneopterin 3'-triphosphate + formate + H(+)</text>
        <dbReference type="Rhea" id="RHEA:17473"/>
        <dbReference type="ChEBI" id="CHEBI:15377"/>
        <dbReference type="ChEBI" id="CHEBI:15378"/>
        <dbReference type="ChEBI" id="CHEBI:15740"/>
        <dbReference type="ChEBI" id="CHEBI:37565"/>
        <dbReference type="ChEBI" id="CHEBI:58462"/>
        <dbReference type="EC" id="3.5.4.16"/>
    </reaction>
</comment>
<dbReference type="EMBL" id="KC811133">
    <property type="protein sequence ID" value="AGQ19486.1"/>
    <property type="molecule type" value="Genomic_DNA"/>
</dbReference>
<dbReference type="GO" id="GO:0046654">
    <property type="term" value="P:tetrahydrofolate biosynthetic process"/>
    <property type="evidence" value="ECO:0007669"/>
    <property type="project" value="InterPro"/>
</dbReference>
<dbReference type="UniPathway" id="UPA00848">
    <property type="reaction ID" value="UER00151"/>
</dbReference>
<evidence type="ECO:0000256" key="6">
    <source>
        <dbReference type="ARBA" id="ARBA00022801"/>
    </source>
</evidence>
<dbReference type="GO" id="GO:0005525">
    <property type="term" value="F:GTP binding"/>
    <property type="evidence" value="ECO:0007669"/>
    <property type="project" value="TreeGrafter"/>
</dbReference>
<sequence length="188" mass="21155">MSKDINKTNTHLEEALSDFISKISEDPNKNTDLIAKKFLTQLEKKFNFPKKDIASIFSHLEGVNHNHPIYVNKIPFISFCEHHMFPFFGEVSIAVLPEKNILGVSKFSDLVNNLSSKLTLQEKLTEEIGEKILQNLEPQGTYIKVKAKHLCSDLLSPENSIGDITTTYANGIYELDSSLRAEAALNMS</sequence>
<evidence type="ECO:0000256" key="1">
    <source>
        <dbReference type="ARBA" id="ARBA00001052"/>
    </source>
</evidence>
<dbReference type="SUPFAM" id="SSF55620">
    <property type="entry name" value="Tetrahydrobiopterin biosynthesis enzymes-like"/>
    <property type="match status" value="1"/>
</dbReference>
<dbReference type="Gene3D" id="3.30.1130.10">
    <property type="match status" value="1"/>
</dbReference>
<organism evidence="9">
    <name type="scientific">Candidatus Actinomarina minuta</name>
    <dbReference type="NCBI Taxonomy" id="1389454"/>
    <lineage>
        <taxon>Bacteria</taxon>
        <taxon>Bacillati</taxon>
        <taxon>Actinomycetota</taxon>
        <taxon>Actinomycetes</taxon>
        <taxon>Candidatus Actinomarinidae</taxon>
        <taxon>Candidatus Actinomarinales</taxon>
        <taxon>Candidatus Actinomarineae</taxon>
        <taxon>Candidatus Actinomarinaceae</taxon>
        <taxon>Candidatus Actinomarina</taxon>
    </lineage>
</organism>
<dbReference type="Pfam" id="PF01227">
    <property type="entry name" value="GTP_cyclohydroI"/>
    <property type="match status" value="1"/>
</dbReference>
<dbReference type="InterPro" id="IPR001474">
    <property type="entry name" value="GTP_CycHdrlase_I"/>
</dbReference>
<evidence type="ECO:0000256" key="3">
    <source>
        <dbReference type="ARBA" id="ARBA00012715"/>
    </source>
</evidence>
<protein>
    <recommendedName>
        <fullName evidence="4">GTP cyclohydrolase 1</fullName>
        <ecNumber evidence="3">3.5.4.16</ecNumber>
    </recommendedName>
    <alternativeName>
        <fullName evidence="7">GTP cyclohydrolase I</fullName>
    </alternativeName>
</protein>
<dbReference type="AlphaFoldDB" id="S5DKU9"/>
<dbReference type="GO" id="GO:0008270">
    <property type="term" value="F:zinc ion binding"/>
    <property type="evidence" value="ECO:0007669"/>
    <property type="project" value="TreeGrafter"/>
</dbReference>
<evidence type="ECO:0000259" key="8">
    <source>
        <dbReference type="Pfam" id="PF01227"/>
    </source>
</evidence>
<evidence type="ECO:0000313" key="9">
    <source>
        <dbReference type="EMBL" id="AGQ19486.1"/>
    </source>
</evidence>
<dbReference type="GO" id="GO:0006729">
    <property type="term" value="P:tetrahydrobiopterin biosynthetic process"/>
    <property type="evidence" value="ECO:0007669"/>
    <property type="project" value="TreeGrafter"/>
</dbReference>
<feature type="domain" description="GTP cyclohydrolase I" evidence="8">
    <location>
        <begin position="13"/>
        <end position="183"/>
    </location>
</feature>
<reference evidence="9" key="1">
    <citation type="journal article" date="2013" name="Sci. Rep.">
        <title>Metagenomics uncovers a new group of low GC and ultra-small marine Actinobacteria.</title>
        <authorList>
            <person name="Ghai R."/>
            <person name="Mizuno C.M."/>
            <person name="Picazo A."/>
            <person name="Camacho A."/>
            <person name="Rodriguez-Valera F."/>
        </authorList>
    </citation>
    <scope>NUCLEOTIDE SEQUENCE</scope>
</reference>
<keyword evidence="6 9" id="KW-0378">Hydrolase</keyword>
<evidence type="ECO:0000256" key="2">
    <source>
        <dbReference type="ARBA" id="ARBA00005080"/>
    </source>
</evidence>
<dbReference type="InterPro" id="IPR043133">
    <property type="entry name" value="GTP-CH-I_C/QueF"/>
</dbReference>
<dbReference type="PANTHER" id="PTHR11109">
    <property type="entry name" value="GTP CYCLOHYDROLASE I"/>
    <property type="match status" value="1"/>
</dbReference>
<dbReference type="GO" id="GO:0006730">
    <property type="term" value="P:one-carbon metabolic process"/>
    <property type="evidence" value="ECO:0007669"/>
    <property type="project" value="UniProtKB-KW"/>
</dbReference>
<dbReference type="PANTHER" id="PTHR11109:SF7">
    <property type="entry name" value="GTP CYCLOHYDROLASE 1"/>
    <property type="match status" value="1"/>
</dbReference>
<evidence type="ECO:0000256" key="5">
    <source>
        <dbReference type="ARBA" id="ARBA00022563"/>
    </source>
</evidence>
<keyword evidence="5" id="KW-0554">One-carbon metabolism</keyword>
<evidence type="ECO:0000256" key="7">
    <source>
        <dbReference type="ARBA" id="ARBA00030854"/>
    </source>
</evidence>
<proteinExistence type="predicted"/>
<comment type="pathway">
    <text evidence="2">Cofactor biosynthesis; 7,8-dihydroneopterin triphosphate biosynthesis; 7,8-dihydroneopterin triphosphate from GTP: step 1/1.</text>
</comment>
<dbReference type="GO" id="GO:0003934">
    <property type="term" value="F:GTP cyclohydrolase I activity"/>
    <property type="evidence" value="ECO:0007669"/>
    <property type="project" value="UniProtKB-EC"/>
</dbReference>
<name>S5DKU9_9ACTN</name>
<evidence type="ECO:0000256" key="4">
    <source>
        <dbReference type="ARBA" id="ARBA00017272"/>
    </source>
</evidence>
<dbReference type="InterPro" id="IPR020602">
    <property type="entry name" value="GTP_CycHdrlase_I_dom"/>
</dbReference>